<dbReference type="Gene3D" id="3.90.1150.10">
    <property type="entry name" value="Aspartate Aminotransferase, domain 1"/>
    <property type="match status" value="1"/>
</dbReference>
<dbReference type="EMBL" id="JBBIAA010000035">
    <property type="protein sequence ID" value="MEJ5946823.1"/>
    <property type="molecule type" value="Genomic_DNA"/>
</dbReference>
<dbReference type="GO" id="GO:0003992">
    <property type="term" value="F:N2-acetyl-L-ornithine:2-oxoglutarate 5-aminotransferase activity"/>
    <property type="evidence" value="ECO:0007669"/>
    <property type="project" value="UniProtKB-EC"/>
</dbReference>
<keyword evidence="2 6" id="KW-0032">Aminotransferase</keyword>
<dbReference type="InterPro" id="IPR015421">
    <property type="entry name" value="PyrdxlP-dep_Trfase_major"/>
</dbReference>
<dbReference type="NCBIfam" id="NF002874">
    <property type="entry name" value="PRK03244.1"/>
    <property type="match status" value="1"/>
</dbReference>
<reference evidence="6 7" key="1">
    <citation type="journal article" date="2017" name="Int. J. Syst. Evol. Microbiol.">
        <title>Pseudokineococcus basanitobsidens sp. nov., isolated from volcanic rock.</title>
        <authorList>
            <person name="Lee D.W."/>
            <person name="Park M.Y."/>
            <person name="Kim J.J."/>
            <person name="Kim B.S."/>
        </authorList>
    </citation>
    <scope>NUCLEOTIDE SEQUENCE [LARGE SCALE GENOMIC DNA]</scope>
    <source>
        <strain evidence="6 7">DSM 103726</strain>
    </source>
</reference>
<dbReference type="Pfam" id="PF00202">
    <property type="entry name" value="Aminotran_3"/>
    <property type="match status" value="1"/>
</dbReference>
<keyword evidence="7" id="KW-1185">Reference proteome</keyword>
<dbReference type="CDD" id="cd00610">
    <property type="entry name" value="OAT_like"/>
    <property type="match status" value="1"/>
</dbReference>
<dbReference type="PANTHER" id="PTHR11986">
    <property type="entry name" value="AMINOTRANSFERASE CLASS III"/>
    <property type="match status" value="1"/>
</dbReference>
<dbReference type="PIRSF" id="PIRSF000521">
    <property type="entry name" value="Transaminase_4ab_Lys_Orn"/>
    <property type="match status" value="1"/>
</dbReference>
<dbReference type="InterPro" id="IPR015424">
    <property type="entry name" value="PyrdxlP-dep_Trfase"/>
</dbReference>
<dbReference type="InterPro" id="IPR050103">
    <property type="entry name" value="Class-III_PLP-dep_AT"/>
</dbReference>
<dbReference type="PROSITE" id="PS00600">
    <property type="entry name" value="AA_TRANSFER_CLASS_3"/>
    <property type="match status" value="1"/>
</dbReference>
<comment type="cofactor">
    <cofactor evidence="1">
        <name>pyridoxal 5'-phosphate</name>
        <dbReference type="ChEBI" id="CHEBI:597326"/>
    </cofactor>
</comment>
<dbReference type="InterPro" id="IPR005814">
    <property type="entry name" value="Aminotrans_3"/>
</dbReference>
<sequence length="422" mass="42039">MTPPAAPGPAVAEVPGLGGGDVAERYGRALMGTYGVPQRVLVRGEGAWVWDAQGRRYLDLLAGIAVNALGHAHPVLTAAVTAQLATLGHVSNFFATGPQVALAERLLELLGAPDGSRVFLCSSGTEANEGAFKMARRTGRPTVLALEGGFHGRTMGALAMTAKQAIREPFEPLPGGVVHLPFGDADALAAALAGDAGAAVAALVVEPVQGEAGVRPLPPGYLATARELTAAAGALLVVDEVQTGVGRTGRWFAGARPDGRVDADVVTLAKGLGGGLPVGAVVGLGEGPGALLGAGQHGTTFGGNPVCAAAALAVLHVLERDGLVGRAASMGARWRADLAGVDDPTGLLAGVRGEGLLLALGLARPEAPAVARAALEAGFVVNAVAPDAVRLAPPLVLTDEQADSFTAALPGVLAAAAREGTS</sequence>
<protein>
    <submittedName>
        <fullName evidence="6">Acetylornithine transaminase</fullName>
        <ecNumber evidence="6">2.6.1.11</ecNumber>
    </submittedName>
</protein>
<keyword evidence="3 6" id="KW-0808">Transferase</keyword>
<dbReference type="PANTHER" id="PTHR11986:SF79">
    <property type="entry name" value="ACETYLORNITHINE AMINOTRANSFERASE, MITOCHONDRIAL"/>
    <property type="match status" value="1"/>
</dbReference>
<name>A0ABU8RNY8_9ACTN</name>
<keyword evidence="4 5" id="KW-0663">Pyridoxal phosphate</keyword>
<comment type="caution">
    <text evidence="6">The sequence shown here is derived from an EMBL/GenBank/DDBJ whole genome shotgun (WGS) entry which is preliminary data.</text>
</comment>
<dbReference type="EC" id="2.6.1.11" evidence="6"/>
<organism evidence="6 7">
    <name type="scientific">Pseudokineococcus basanitobsidens</name>
    <dbReference type="NCBI Taxonomy" id="1926649"/>
    <lineage>
        <taxon>Bacteria</taxon>
        <taxon>Bacillati</taxon>
        <taxon>Actinomycetota</taxon>
        <taxon>Actinomycetes</taxon>
        <taxon>Kineosporiales</taxon>
        <taxon>Kineosporiaceae</taxon>
        <taxon>Pseudokineococcus</taxon>
    </lineage>
</organism>
<gene>
    <name evidence="6" type="ORF">WDZ17_16120</name>
</gene>
<dbReference type="Gene3D" id="3.40.640.10">
    <property type="entry name" value="Type I PLP-dependent aspartate aminotransferase-like (Major domain)"/>
    <property type="match status" value="1"/>
</dbReference>
<evidence type="ECO:0000256" key="1">
    <source>
        <dbReference type="ARBA" id="ARBA00001933"/>
    </source>
</evidence>
<accession>A0ABU8RNY8</accession>
<dbReference type="InterPro" id="IPR049704">
    <property type="entry name" value="Aminotrans_3_PPA_site"/>
</dbReference>
<dbReference type="SUPFAM" id="SSF53383">
    <property type="entry name" value="PLP-dependent transferases"/>
    <property type="match status" value="1"/>
</dbReference>
<dbReference type="RefSeq" id="WP_339576203.1">
    <property type="nucleotide sequence ID" value="NZ_JBBIAA010000035.1"/>
</dbReference>
<dbReference type="InterPro" id="IPR015422">
    <property type="entry name" value="PyrdxlP-dep_Trfase_small"/>
</dbReference>
<dbReference type="Proteomes" id="UP001387100">
    <property type="component" value="Unassembled WGS sequence"/>
</dbReference>
<evidence type="ECO:0000313" key="7">
    <source>
        <dbReference type="Proteomes" id="UP001387100"/>
    </source>
</evidence>
<evidence type="ECO:0000256" key="4">
    <source>
        <dbReference type="ARBA" id="ARBA00022898"/>
    </source>
</evidence>
<evidence type="ECO:0000256" key="3">
    <source>
        <dbReference type="ARBA" id="ARBA00022679"/>
    </source>
</evidence>
<evidence type="ECO:0000256" key="5">
    <source>
        <dbReference type="RuleBase" id="RU003560"/>
    </source>
</evidence>
<proteinExistence type="inferred from homology"/>
<evidence type="ECO:0000256" key="2">
    <source>
        <dbReference type="ARBA" id="ARBA00022576"/>
    </source>
</evidence>
<evidence type="ECO:0000313" key="6">
    <source>
        <dbReference type="EMBL" id="MEJ5946823.1"/>
    </source>
</evidence>
<comment type="similarity">
    <text evidence="5">Belongs to the class-III pyridoxal-phosphate-dependent aminotransferase family.</text>
</comment>